<sequence length="16" mass="1792">MNFLTSICYSIGIINC</sequence>
<reference evidence="1" key="1">
    <citation type="submission" date="2018-02" db="EMBL/GenBank/DDBJ databases">
        <title>Rhizophora mucronata_Transcriptome.</title>
        <authorList>
            <person name="Meera S.P."/>
            <person name="Sreeshan A."/>
            <person name="Augustine A."/>
        </authorList>
    </citation>
    <scope>NUCLEOTIDE SEQUENCE</scope>
    <source>
        <tissue evidence="1">Leaf</tissue>
    </source>
</reference>
<dbReference type="AlphaFoldDB" id="A0A2P2QKS3"/>
<evidence type="ECO:0000313" key="1">
    <source>
        <dbReference type="EMBL" id="MBX67582.1"/>
    </source>
</evidence>
<name>A0A2P2QKS3_RHIMU</name>
<accession>A0A2P2QKS3</accession>
<organism evidence="1">
    <name type="scientific">Rhizophora mucronata</name>
    <name type="common">Asiatic mangrove</name>
    <dbReference type="NCBI Taxonomy" id="61149"/>
    <lineage>
        <taxon>Eukaryota</taxon>
        <taxon>Viridiplantae</taxon>
        <taxon>Streptophyta</taxon>
        <taxon>Embryophyta</taxon>
        <taxon>Tracheophyta</taxon>
        <taxon>Spermatophyta</taxon>
        <taxon>Magnoliopsida</taxon>
        <taxon>eudicotyledons</taxon>
        <taxon>Gunneridae</taxon>
        <taxon>Pentapetalae</taxon>
        <taxon>rosids</taxon>
        <taxon>fabids</taxon>
        <taxon>Malpighiales</taxon>
        <taxon>Rhizophoraceae</taxon>
        <taxon>Rhizophora</taxon>
    </lineage>
</organism>
<dbReference type="EMBL" id="GGEC01087098">
    <property type="protein sequence ID" value="MBX67582.1"/>
    <property type="molecule type" value="Transcribed_RNA"/>
</dbReference>
<proteinExistence type="predicted"/>
<protein>
    <submittedName>
        <fullName evidence="1">Uncharacterized protein</fullName>
    </submittedName>
</protein>